<evidence type="ECO:0000259" key="8">
    <source>
        <dbReference type="Pfam" id="PF00899"/>
    </source>
</evidence>
<dbReference type="InterPro" id="IPR032197">
    <property type="entry name" value="Atg7_N"/>
</dbReference>
<dbReference type="InterPro" id="IPR006285">
    <property type="entry name" value="Atg7"/>
</dbReference>
<dbReference type="GO" id="GO:0000045">
    <property type="term" value="P:autophagosome assembly"/>
    <property type="evidence" value="ECO:0007669"/>
    <property type="project" value="TreeGrafter"/>
</dbReference>
<dbReference type="Pfam" id="PF00899">
    <property type="entry name" value="ThiF"/>
    <property type="match status" value="1"/>
</dbReference>
<comment type="subcellular location">
    <subcellularLocation>
        <location evidence="7">Cytoplasm</location>
    </subcellularLocation>
    <subcellularLocation>
        <location evidence="7">Preautophagosomal structure</location>
    </subcellularLocation>
</comment>
<evidence type="ECO:0000256" key="4">
    <source>
        <dbReference type="ARBA" id="ARBA00022927"/>
    </source>
</evidence>
<dbReference type="Gene3D" id="3.40.50.720">
    <property type="entry name" value="NAD(P)-binding Rossmann-like Domain"/>
    <property type="match status" value="1"/>
</dbReference>
<dbReference type="FunFam" id="3.40.50.720:FF:000243">
    <property type="entry name" value="Ubiquitin-like modifier-activating enzyme ATG7"/>
    <property type="match status" value="1"/>
</dbReference>
<gene>
    <name evidence="10" type="ORF">KP509_35G010000</name>
</gene>
<evidence type="ECO:0000313" key="11">
    <source>
        <dbReference type="Proteomes" id="UP000825935"/>
    </source>
</evidence>
<comment type="subunit">
    <text evidence="7">Homodimer.</text>
</comment>
<dbReference type="Proteomes" id="UP000825935">
    <property type="component" value="Chromosome 35"/>
</dbReference>
<dbReference type="EMBL" id="CM035440">
    <property type="protein sequence ID" value="KAH7282054.1"/>
    <property type="molecule type" value="Genomic_DNA"/>
</dbReference>
<reference evidence="10" key="1">
    <citation type="submission" date="2021-08" db="EMBL/GenBank/DDBJ databases">
        <title>WGS assembly of Ceratopteris richardii.</title>
        <authorList>
            <person name="Marchant D.B."/>
            <person name="Chen G."/>
            <person name="Jenkins J."/>
            <person name="Shu S."/>
            <person name="Leebens-Mack J."/>
            <person name="Grimwood J."/>
            <person name="Schmutz J."/>
            <person name="Soltis P."/>
            <person name="Soltis D."/>
            <person name="Chen Z.-H."/>
        </authorList>
    </citation>
    <scope>NUCLEOTIDE SEQUENCE</scope>
    <source>
        <strain evidence="10">Whitten #5841</strain>
        <tissue evidence="10">Leaf</tissue>
    </source>
</reference>
<dbReference type="AlphaFoldDB" id="A0A8T2QD49"/>
<dbReference type="OrthoDB" id="338614at2759"/>
<dbReference type="GO" id="GO:0000422">
    <property type="term" value="P:autophagy of mitochondrion"/>
    <property type="evidence" value="ECO:0007669"/>
    <property type="project" value="TreeGrafter"/>
</dbReference>
<evidence type="ECO:0000256" key="6">
    <source>
        <dbReference type="PIRSR" id="PIRSR606285-1"/>
    </source>
</evidence>
<evidence type="ECO:0000259" key="9">
    <source>
        <dbReference type="Pfam" id="PF16420"/>
    </source>
</evidence>
<dbReference type="EMBL" id="CM035440">
    <property type="protein sequence ID" value="KAH7282053.1"/>
    <property type="molecule type" value="Genomic_DNA"/>
</dbReference>
<evidence type="ECO:0000313" key="10">
    <source>
        <dbReference type="EMBL" id="KAH7282057.1"/>
    </source>
</evidence>
<dbReference type="EMBL" id="CM035440">
    <property type="protein sequence ID" value="KAH7282055.1"/>
    <property type="molecule type" value="Genomic_DNA"/>
</dbReference>
<comment type="function">
    <text evidence="7">E1-like activating enzyme involved in the 2 ubiquitin-like systems required for autophagy.</text>
</comment>
<organism evidence="10 11">
    <name type="scientific">Ceratopteris richardii</name>
    <name type="common">Triangle waterfern</name>
    <dbReference type="NCBI Taxonomy" id="49495"/>
    <lineage>
        <taxon>Eukaryota</taxon>
        <taxon>Viridiplantae</taxon>
        <taxon>Streptophyta</taxon>
        <taxon>Embryophyta</taxon>
        <taxon>Tracheophyta</taxon>
        <taxon>Polypodiopsida</taxon>
        <taxon>Polypodiidae</taxon>
        <taxon>Polypodiales</taxon>
        <taxon>Pteridineae</taxon>
        <taxon>Pteridaceae</taxon>
        <taxon>Parkerioideae</taxon>
        <taxon>Ceratopteris</taxon>
    </lineage>
</organism>
<keyword evidence="7" id="KW-0963">Cytoplasm</keyword>
<keyword evidence="5 7" id="KW-0072">Autophagy</keyword>
<dbReference type="EMBL" id="CM035440">
    <property type="protein sequence ID" value="KAH7282056.1"/>
    <property type="molecule type" value="Genomic_DNA"/>
</dbReference>
<dbReference type="FunFam" id="3.40.140.70:FF:000001">
    <property type="entry name" value="Ubiquitin-like modifier-activating enzyme atg7"/>
    <property type="match status" value="1"/>
</dbReference>
<dbReference type="PANTHER" id="PTHR10953">
    <property type="entry name" value="UBIQUITIN-ACTIVATING ENZYME E1"/>
    <property type="match status" value="1"/>
</dbReference>
<keyword evidence="7" id="KW-0833">Ubl conjugation pathway</keyword>
<feature type="active site" description="Glycyl thioester intermediate" evidence="6">
    <location>
        <position position="571"/>
    </location>
</feature>
<dbReference type="GO" id="GO:0034727">
    <property type="term" value="P:piecemeal microautophagy of the nucleus"/>
    <property type="evidence" value="ECO:0007669"/>
    <property type="project" value="TreeGrafter"/>
</dbReference>
<dbReference type="Pfam" id="PF16420">
    <property type="entry name" value="ATG7_N"/>
    <property type="match status" value="1"/>
</dbReference>
<feature type="domain" description="THIF-type NAD/FAD binding fold" evidence="8">
    <location>
        <begin position="350"/>
        <end position="590"/>
    </location>
</feature>
<accession>A0A8T2QD49</accession>
<evidence type="ECO:0000256" key="5">
    <source>
        <dbReference type="ARBA" id="ARBA00023006"/>
    </source>
</evidence>
<protein>
    <recommendedName>
        <fullName evidence="2 7">Ubiquitin-like modifier-activating enzyme ATG7</fullName>
    </recommendedName>
    <alternativeName>
        <fullName evidence="7">Autophagy-related protein 7</fullName>
    </alternativeName>
</protein>
<dbReference type="Gene3D" id="3.40.140.100">
    <property type="entry name" value="Ubiquitin-like modifier-activating enzyme ATG7 C-terminal domain"/>
    <property type="match status" value="1"/>
</dbReference>
<dbReference type="EMBL" id="CM035440">
    <property type="protein sequence ID" value="KAH7282057.1"/>
    <property type="molecule type" value="Genomic_DNA"/>
</dbReference>
<dbReference type="OMA" id="RQIWDAI"/>
<evidence type="ECO:0000256" key="1">
    <source>
        <dbReference type="ARBA" id="ARBA00010931"/>
    </source>
</evidence>
<dbReference type="InterPro" id="IPR042522">
    <property type="entry name" value="Atg7_N_1"/>
</dbReference>
<proteinExistence type="inferred from homology"/>
<dbReference type="GO" id="GO:0015031">
    <property type="term" value="P:protein transport"/>
    <property type="evidence" value="ECO:0007669"/>
    <property type="project" value="UniProtKB-UniRule"/>
</dbReference>
<dbReference type="NCBIfam" id="TIGR01381">
    <property type="entry name" value="E1_like_apg7"/>
    <property type="match status" value="1"/>
</dbReference>
<comment type="similarity">
    <text evidence="1 7">Belongs to the ATG7 family.</text>
</comment>
<dbReference type="InterPro" id="IPR035985">
    <property type="entry name" value="Ubiquitin-activating_enz"/>
</dbReference>
<dbReference type="InterPro" id="IPR045886">
    <property type="entry name" value="ThiF/MoeB/HesA"/>
</dbReference>
<dbReference type="Gene3D" id="3.40.140.70">
    <property type="entry name" value="Ubiquitin-like modifier-activating enzyme ATG7 N-terminal domain"/>
    <property type="match status" value="1"/>
</dbReference>
<dbReference type="GO" id="GO:0019778">
    <property type="term" value="F:Atg12 activating enzyme activity"/>
    <property type="evidence" value="ECO:0007669"/>
    <property type="project" value="TreeGrafter"/>
</dbReference>
<dbReference type="InterPro" id="IPR000594">
    <property type="entry name" value="ThiF_NAD_FAD-bd"/>
</dbReference>
<dbReference type="PANTHER" id="PTHR10953:SF3">
    <property type="entry name" value="UBIQUITIN-LIKE MODIFIER-ACTIVATING ENZYME ATG7"/>
    <property type="match status" value="1"/>
</dbReference>
<name>A0A8T2QD49_CERRI</name>
<sequence length="693" mass="77271">MMSSSSPSLSPEMLKFELWKGSVKEDFWHRLVALKLDVYRLDDKPLEIRGYFAPSLHQNYLQLRYESFHSESNIGSGSATDHGIGSSMQCSVPGTLYNANTKEEFAAFDKRTLMNKEAEKLWNDICSSKAIEDCTLLNRFFVISYADLKKWRFHYWFAFPALVFQPPVTSSGFHPAVEYFNEKEGADVMAACMSWRRSLSRDKPFFLLHMNDNRIDARPIGDWVDCQQGGKVIVAFYDPCQDIRYPGWPLRNLIMLAARHWNTKTLQVLCYRENKGQADLELSLVGDVIIPEYPDLESSSHIPNAVGWERSIQAKGPSKQGPKVIDLAASMDPKRLAQSAADLNLKLMRWRILPTLNIDLLSNTRCLLLGAGTLGCQVARGLMAWGIRHITFVDSGNVAMSNPVRQSLYDFNDCLNGGKPKAEAAAESLRRILPGVRAVGIKLTIPMPGHTVSENEVSDVMETCRQLHNLVNEHDVIFLLTDTRESRWLPTLLCANADKVAINAALGFDTFLVMRHGHGPSVCQLDLEGNSQHAGQGYLEDDRKIRLGCYFCNDVVAPEDSTINRTLDQQCTVTRPGMAPIAAALAVELAINVLHNSLRAAAPADNGSSSDVEPLSALPHQIRGSAANFSQLLFMGTAFSKCTACSPQVVAEYQQNGFEFLKLVFNHPTYLEDLTGLTDLIKSTNEISIDWED</sequence>
<dbReference type="GO" id="GO:0019779">
    <property type="term" value="F:Atg8 activating enzyme activity"/>
    <property type="evidence" value="ECO:0007669"/>
    <property type="project" value="TreeGrafter"/>
</dbReference>
<dbReference type="SUPFAM" id="SSF69572">
    <property type="entry name" value="Activating enzymes of the ubiquitin-like proteins"/>
    <property type="match status" value="1"/>
</dbReference>
<evidence type="ECO:0000256" key="7">
    <source>
        <dbReference type="RuleBase" id="RU366022"/>
    </source>
</evidence>
<feature type="domain" description="Ubiquitin-like modifier-activating enzyme Atg7 N-terminal" evidence="9">
    <location>
        <begin position="14"/>
        <end position="331"/>
    </location>
</feature>
<comment type="caution">
    <text evidence="10">The sequence shown here is derived from an EMBL/GenBank/DDBJ whole genome shotgun (WGS) entry which is preliminary data.</text>
</comment>
<evidence type="ECO:0000256" key="2">
    <source>
        <dbReference type="ARBA" id="ARBA00017647"/>
    </source>
</evidence>
<dbReference type="GO" id="GO:0000407">
    <property type="term" value="C:phagophore assembly site"/>
    <property type="evidence" value="ECO:0007669"/>
    <property type="project" value="UniProtKB-SubCell"/>
</dbReference>
<dbReference type="InterPro" id="IPR042523">
    <property type="entry name" value="Atg7_N_2"/>
</dbReference>
<dbReference type="CDD" id="cd01486">
    <property type="entry name" value="Apg7"/>
    <property type="match status" value="1"/>
</dbReference>
<keyword evidence="4 7" id="KW-0653">Protein transport</keyword>
<keyword evidence="3 7" id="KW-0813">Transport</keyword>
<evidence type="ECO:0000256" key="3">
    <source>
        <dbReference type="ARBA" id="ARBA00022448"/>
    </source>
</evidence>
<keyword evidence="11" id="KW-1185">Reference proteome</keyword>
<dbReference type="GO" id="GO:0006995">
    <property type="term" value="P:cellular response to nitrogen starvation"/>
    <property type="evidence" value="ECO:0007669"/>
    <property type="project" value="TreeGrafter"/>
</dbReference>
<dbReference type="GO" id="GO:0032446">
    <property type="term" value="P:protein modification by small protein conjugation"/>
    <property type="evidence" value="ECO:0007669"/>
    <property type="project" value="TreeGrafter"/>
</dbReference>